<evidence type="ECO:0000313" key="3">
    <source>
        <dbReference type="EMBL" id="GIO30291.1"/>
    </source>
</evidence>
<evidence type="ECO:0000256" key="2">
    <source>
        <dbReference type="SAM" id="Phobius"/>
    </source>
</evidence>
<comment type="caution">
    <text evidence="3">The sequence shown here is derived from an EMBL/GenBank/DDBJ whole genome shotgun (WGS) entry which is preliminary data.</text>
</comment>
<gene>
    <name evidence="3" type="ORF">J2TS6_14320</name>
</gene>
<feature type="coiled-coil region" evidence="1">
    <location>
        <begin position="31"/>
        <end position="58"/>
    </location>
</feature>
<feature type="transmembrane region" description="Helical" evidence="2">
    <location>
        <begin position="6"/>
        <end position="24"/>
    </location>
</feature>
<dbReference type="RefSeq" id="WP_160040242.1">
    <property type="nucleotide sequence ID" value="NZ_BORQ01000001.1"/>
</dbReference>
<dbReference type="Pfam" id="PF06103">
    <property type="entry name" value="DUF948"/>
    <property type="match status" value="1"/>
</dbReference>
<sequence>MSEWGAVFFAFGFALFAVVALILLHAIRRVLLRTEDVLGKAEQEISQLAAESKELLAQTSATLTQLQSRVEEVRPFCESLKMAGESLTNTVQRADAIAQLVTDTAMERLEKAHRENELRLAEAFRWLDVGLSVWQSVKRQSEPLADDHA</sequence>
<accession>A0A919XCR6</accession>
<keyword evidence="2" id="KW-1133">Transmembrane helix</keyword>
<organism evidence="3 4">
    <name type="scientific">Paenibacillus albilobatus</name>
    <dbReference type="NCBI Taxonomy" id="2716884"/>
    <lineage>
        <taxon>Bacteria</taxon>
        <taxon>Bacillati</taxon>
        <taxon>Bacillota</taxon>
        <taxon>Bacilli</taxon>
        <taxon>Bacillales</taxon>
        <taxon>Paenibacillaceae</taxon>
        <taxon>Paenibacillus</taxon>
    </lineage>
</organism>
<protein>
    <recommendedName>
        <fullName evidence="5">DUF948 domain-containing protein</fullName>
    </recommendedName>
</protein>
<keyword evidence="1" id="KW-0175">Coiled coil</keyword>
<dbReference type="AlphaFoldDB" id="A0A919XCR6"/>
<evidence type="ECO:0008006" key="5">
    <source>
        <dbReference type="Google" id="ProtNLM"/>
    </source>
</evidence>
<evidence type="ECO:0000313" key="4">
    <source>
        <dbReference type="Proteomes" id="UP000679779"/>
    </source>
</evidence>
<dbReference type="InterPro" id="IPR009293">
    <property type="entry name" value="UPF0478"/>
</dbReference>
<evidence type="ECO:0000256" key="1">
    <source>
        <dbReference type="SAM" id="Coils"/>
    </source>
</evidence>
<keyword evidence="2" id="KW-0472">Membrane</keyword>
<keyword evidence="4" id="KW-1185">Reference proteome</keyword>
<reference evidence="3" key="1">
    <citation type="submission" date="2021-03" db="EMBL/GenBank/DDBJ databases">
        <title>Antimicrobial resistance genes in bacteria isolated from Japanese honey, and their potential for conferring macrolide and lincosamide resistance in the American foulbrood pathogen Paenibacillus larvae.</title>
        <authorList>
            <person name="Okamoto M."/>
            <person name="Kumagai M."/>
            <person name="Kanamori H."/>
            <person name="Takamatsu D."/>
        </authorList>
    </citation>
    <scope>NUCLEOTIDE SEQUENCE</scope>
    <source>
        <strain evidence="3">J2TS6</strain>
    </source>
</reference>
<name>A0A919XCR6_9BACL</name>
<dbReference type="Proteomes" id="UP000679779">
    <property type="component" value="Unassembled WGS sequence"/>
</dbReference>
<dbReference type="EMBL" id="BORQ01000001">
    <property type="protein sequence ID" value="GIO30291.1"/>
    <property type="molecule type" value="Genomic_DNA"/>
</dbReference>
<keyword evidence="2" id="KW-0812">Transmembrane</keyword>
<proteinExistence type="predicted"/>